<feature type="domain" description="Periplasmic binding protein" evidence="4">
    <location>
        <begin position="46"/>
        <end position="305"/>
    </location>
</feature>
<evidence type="ECO:0000256" key="3">
    <source>
        <dbReference type="SAM" id="SignalP"/>
    </source>
</evidence>
<dbReference type="CDD" id="cd20001">
    <property type="entry name" value="PBP1_LsrB_Quorum_Sensing-like"/>
    <property type="match status" value="1"/>
</dbReference>
<dbReference type="InterPro" id="IPR050555">
    <property type="entry name" value="Bact_Solute-Bind_Prot2"/>
</dbReference>
<name>A0A7Z2VHJ0_9BACL</name>
<reference evidence="5 6" key="1">
    <citation type="submission" date="2020-04" db="EMBL/GenBank/DDBJ databases">
        <title>Genome sequencing of novel species.</title>
        <authorList>
            <person name="Heo J."/>
            <person name="Kim S.-J."/>
            <person name="Kim J.-S."/>
            <person name="Hong S.-B."/>
            <person name="Kwon S.-W."/>
        </authorList>
    </citation>
    <scope>NUCLEOTIDE SEQUENCE [LARGE SCALE GENOMIC DNA]</scope>
    <source>
        <strain evidence="5 6">MFER-1</strain>
    </source>
</reference>
<feature type="chain" id="PRO_5038408259" evidence="3">
    <location>
        <begin position="22"/>
        <end position="345"/>
    </location>
</feature>
<dbReference type="SUPFAM" id="SSF53822">
    <property type="entry name" value="Periplasmic binding protein-like I"/>
    <property type="match status" value="1"/>
</dbReference>
<proteinExistence type="inferred from homology"/>
<dbReference type="Pfam" id="PF13407">
    <property type="entry name" value="Peripla_BP_4"/>
    <property type="match status" value="1"/>
</dbReference>
<evidence type="ECO:0000256" key="2">
    <source>
        <dbReference type="ARBA" id="ARBA00007639"/>
    </source>
</evidence>
<evidence type="ECO:0000256" key="1">
    <source>
        <dbReference type="ARBA" id="ARBA00004196"/>
    </source>
</evidence>
<dbReference type="Proteomes" id="UP000502248">
    <property type="component" value="Chromosome"/>
</dbReference>
<dbReference type="PANTHER" id="PTHR30036">
    <property type="entry name" value="D-XYLOSE-BINDING PERIPLASMIC PROTEIN"/>
    <property type="match status" value="1"/>
</dbReference>
<dbReference type="EMBL" id="CP051680">
    <property type="protein sequence ID" value="QJD83192.1"/>
    <property type="molecule type" value="Genomic_DNA"/>
</dbReference>
<dbReference type="PROSITE" id="PS51257">
    <property type="entry name" value="PROKAR_LIPOPROTEIN"/>
    <property type="match status" value="1"/>
</dbReference>
<dbReference type="InterPro" id="IPR028082">
    <property type="entry name" value="Peripla_BP_I"/>
</dbReference>
<dbReference type="KEGG" id="cheb:HH215_08405"/>
<accession>A0A7Z2VHJ0</accession>
<gene>
    <name evidence="5" type="ORF">HH215_08405</name>
</gene>
<organism evidence="5 6">
    <name type="scientific">Cohnella herbarum</name>
    <dbReference type="NCBI Taxonomy" id="2728023"/>
    <lineage>
        <taxon>Bacteria</taxon>
        <taxon>Bacillati</taxon>
        <taxon>Bacillota</taxon>
        <taxon>Bacilli</taxon>
        <taxon>Bacillales</taxon>
        <taxon>Paenibacillaceae</taxon>
        <taxon>Cohnella</taxon>
    </lineage>
</organism>
<keyword evidence="3" id="KW-0732">Signal</keyword>
<feature type="signal peptide" evidence="3">
    <location>
        <begin position="1"/>
        <end position="21"/>
    </location>
</feature>
<dbReference type="Gene3D" id="3.40.50.2300">
    <property type="match status" value="2"/>
</dbReference>
<evidence type="ECO:0000259" key="4">
    <source>
        <dbReference type="Pfam" id="PF13407"/>
    </source>
</evidence>
<dbReference type="InterPro" id="IPR025997">
    <property type="entry name" value="SBP_2_dom"/>
</dbReference>
<evidence type="ECO:0000313" key="6">
    <source>
        <dbReference type="Proteomes" id="UP000502248"/>
    </source>
</evidence>
<comment type="similarity">
    <text evidence="2">Belongs to the bacterial solute-binding protein 2 family.</text>
</comment>
<evidence type="ECO:0000313" key="5">
    <source>
        <dbReference type="EMBL" id="QJD83192.1"/>
    </source>
</evidence>
<dbReference type="RefSeq" id="WP_169279489.1">
    <property type="nucleotide sequence ID" value="NZ_CP051680.1"/>
</dbReference>
<comment type="subcellular location">
    <subcellularLocation>
        <location evidence="1">Cell envelope</location>
    </subcellularLocation>
</comment>
<sequence>MKLKRWSILLSAVVAVTTVLSGCASNSKEEGSGNSGEGSNDKNYKIVMVAKHEGISWFDDMRTGVDDFDKEYADVDASQIAPEGGDPAKQVQMVEDLIAQGVDAILVVPNDPTAMAPVLKKAKEKGIVVISHEAEGLADIVDYDLEAFNNEDFGEAMFEAMAKSMNYEGKFTGFVGALTMETHMQWFNAGLKYVQEKYPKMEFVSKQPYEDRNDEKVAYEKAQEVLKAYPDLKGIFNTSVSSGASSSLVLQEKSNKNLAVTGIGLPSVSGNYLKEGYMYQALCWRPADAGYAATLLAYKILKGEEIKSGIDLKRPGYESVTLEGKVFKANATLILDKNNVDQYPF</sequence>
<dbReference type="AlphaFoldDB" id="A0A7Z2VHJ0"/>
<dbReference type="GO" id="GO:0030288">
    <property type="term" value="C:outer membrane-bounded periplasmic space"/>
    <property type="evidence" value="ECO:0007669"/>
    <property type="project" value="TreeGrafter"/>
</dbReference>
<dbReference type="PANTHER" id="PTHR30036:SF7">
    <property type="entry name" value="ABC TRANSPORTER PERIPLASMIC-BINDING PROTEIN YPHF"/>
    <property type="match status" value="1"/>
</dbReference>
<dbReference type="GO" id="GO:0030246">
    <property type="term" value="F:carbohydrate binding"/>
    <property type="evidence" value="ECO:0007669"/>
    <property type="project" value="TreeGrafter"/>
</dbReference>
<protein>
    <submittedName>
        <fullName evidence="5">Substrate-binding domain-containing protein</fullName>
    </submittedName>
</protein>
<keyword evidence="6" id="KW-1185">Reference proteome</keyword>